<evidence type="ECO:0000313" key="11">
    <source>
        <dbReference type="Proteomes" id="UP000001514"/>
    </source>
</evidence>
<evidence type="ECO:0000256" key="5">
    <source>
        <dbReference type="ARBA" id="ARBA00042470"/>
    </source>
</evidence>
<dbReference type="Gramene" id="EFJ12235">
    <property type="protein sequence ID" value="EFJ12235"/>
    <property type="gene ID" value="SELMODRAFT_425611"/>
</dbReference>
<sequence length="134" mass="14468">MELGGNAPCIVEDLVPDLEGTITRLVHGGFYQRGQLCIHMQRLYVRGVLYKEVKDALITAVKKLKGGDPHQDDTSIGPMISESSAATVEKSVNKAVKAAAKLLVGGSCEGSYQHALQSPSRRLYAYEDMAMICG</sequence>
<dbReference type="AlphaFoldDB" id="D8STN9"/>
<dbReference type="InterPro" id="IPR051020">
    <property type="entry name" value="ALDH-related_metabolic_enz"/>
</dbReference>
<dbReference type="EMBL" id="GL377640">
    <property type="protein sequence ID" value="EFJ12235.1"/>
    <property type="molecule type" value="Genomic_DNA"/>
</dbReference>
<dbReference type="InterPro" id="IPR016163">
    <property type="entry name" value="Ald_DH_C"/>
</dbReference>
<dbReference type="GO" id="GO:0008886">
    <property type="term" value="F:glyceraldehyde-3-phosphate dehydrogenase (NADP+) (non-phosphorylating) activity"/>
    <property type="evidence" value="ECO:0007669"/>
    <property type="project" value="UniProtKB-EC"/>
</dbReference>
<accession>D8STN9</accession>
<dbReference type="Gene3D" id="3.40.309.10">
    <property type="entry name" value="Aldehyde Dehydrogenase, Chain A, domain 2"/>
    <property type="match status" value="1"/>
</dbReference>
<proteinExistence type="inferred from homology"/>
<dbReference type="InterPro" id="IPR016161">
    <property type="entry name" value="Ald_DH/histidinol_DH"/>
</dbReference>
<reference evidence="10 11" key="1">
    <citation type="journal article" date="2011" name="Science">
        <title>The Selaginella genome identifies genetic changes associated with the evolution of vascular plants.</title>
        <authorList>
            <person name="Banks J.A."/>
            <person name="Nishiyama T."/>
            <person name="Hasebe M."/>
            <person name="Bowman J.L."/>
            <person name="Gribskov M."/>
            <person name="dePamphilis C."/>
            <person name="Albert V.A."/>
            <person name="Aono N."/>
            <person name="Aoyama T."/>
            <person name="Ambrose B.A."/>
            <person name="Ashton N.W."/>
            <person name="Axtell M.J."/>
            <person name="Barker E."/>
            <person name="Barker M.S."/>
            <person name="Bennetzen J.L."/>
            <person name="Bonawitz N.D."/>
            <person name="Chapple C."/>
            <person name="Cheng C."/>
            <person name="Correa L.G."/>
            <person name="Dacre M."/>
            <person name="DeBarry J."/>
            <person name="Dreyer I."/>
            <person name="Elias M."/>
            <person name="Engstrom E.M."/>
            <person name="Estelle M."/>
            <person name="Feng L."/>
            <person name="Finet C."/>
            <person name="Floyd S.K."/>
            <person name="Frommer W.B."/>
            <person name="Fujita T."/>
            <person name="Gramzow L."/>
            <person name="Gutensohn M."/>
            <person name="Harholt J."/>
            <person name="Hattori M."/>
            <person name="Heyl A."/>
            <person name="Hirai T."/>
            <person name="Hiwatashi Y."/>
            <person name="Ishikawa M."/>
            <person name="Iwata M."/>
            <person name="Karol K.G."/>
            <person name="Koehler B."/>
            <person name="Kolukisaoglu U."/>
            <person name="Kubo M."/>
            <person name="Kurata T."/>
            <person name="Lalonde S."/>
            <person name="Li K."/>
            <person name="Li Y."/>
            <person name="Litt A."/>
            <person name="Lyons E."/>
            <person name="Manning G."/>
            <person name="Maruyama T."/>
            <person name="Michael T.P."/>
            <person name="Mikami K."/>
            <person name="Miyazaki S."/>
            <person name="Morinaga S."/>
            <person name="Murata T."/>
            <person name="Mueller-Roeber B."/>
            <person name="Nelson D.R."/>
            <person name="Obara M."/>
            <person name="Oguri Y."/>
            <person name="Olmstead R.G."/>
            <person name="Onodera N."/>
            <person name="Petersen B.L."/>
            <person name="Pils B."/>
            <person name="Prigge M."/>
            <person name="Rensing S.A."/>
            <person name="Riano-Pachon D.M."/>
            <person name="Roberts A.W."/>
            <person name="Sato Y."/>
            <person name="Scheller H.V."/>
            <person name="Schulz B."/>
            <person name="Schulz C."/>
            <person name="Shakirov E.V."/>
            <person name="Shibagaki N."/>
            <person name="Shinohara N."/>
            <person name="Shippen D.E."/>
            <person name="Soerensen I."/>
            <person name="Sotooka R."/>
            <person name="Sugimoto N."/>
            <person name="Sugita M."/>
            <person name="Sumikawa N."/>
            <person name="Tanurdzic M."/>
            <person name="Theissen G."/>
            <person name="Ulvskov P."/>
            <person name="Wakazuki S."/>
            <person name="Weng J.K."/>
            <person name="Willats W.W."/>
            <person name="Wipf D."/>
            <person name="Wolf P.G."/>
            <person name="Yang L."/>
            <person name="Zimmer A.D."/>
            <person name="Zhu Q."/>
            <person name="Mitros T."/>
            <person name="Hellsten U."/>
            <person name="Loque D."/>
            <person name="Otillar R."/>
            <person name="Salamov A."/>
            <person name="Schmutz J."/>
            <person name="Shapiro H."/>
            <person name="Lindquist E."/>
            <person name="Lucas S."/>
            <person name="Rokhsar D."/>
            <person name="Grigoriev I.V."/>
        </authorList>
    </citation>
    <scope>NUCLEOTIDE SEQUENCE [LARGE SCALE GENOMIC DNA]</scope>
</reference>
<evidence type="ECO:0000256" key="8">
    <source>
        <dbReference type="ARBA" id="ARBA00049186"/>
    </source>
</evidence>
<dbReference type="EC" id="1.2.1.9" evidence="3"/>
<name>D8STN9_SELML</name>
<keyword evidence="11" id="KW-1185">Reference proteome</keyword>
<dbReference type="PANTHER" id="PTHR42991">
    <property type="entry name" value="ALDEHYDE DEHYDROGENASE"/>
    <property type="match status" value="1"/>
</dbReference>
<evidence type="ECO:0000259" key="9">
    <source>
        <dbReference type="Pfam" id="PF00171"/>
    </source>
</evidence>
<dbReference type="PANTHER" id="PTHR42991:SF1">
    <property type="entry name" value="ALDEHYDE DEHYDROGENASE"/>
    <property type="match status" value="1"/>
</dbReference>
<dbReference type="InParanoid" id="D8STN9"/>
<gene>
    <name evidence="10" type="ORF">SELMODRAFT_425611</name>
</gene>
<evidence type="ECO:0000256" key="7">
    <source>
        <dbReference type="ARBA" id="ARBA00043052"/>
    </source>
</evidence>
<dbReference type="InterPro" id="IPR015590">
    <property type="entry name" value="Aldehyde_DH_dom"/>
</dbReference>
<dbReference type="HOGENOM" id="CLU_156879_0_0_1"/>
<dbReference type="Pfam" id="PF00171">
    <property type="entry name" value="Aldedh"/>
    <property type="match status" value="1"/>
</dbReference>
<comment type="catalytic activity">
    <reaction evidence="8">
        <text>D-glyceraldehyde 3-phosphate + NADP(+) + H2O = (2R)-3-phosphoglycerate + NADPH + 2 H(+)</text>
        <dbReference type="Rhea" id="RHEA:14669"/>
        <dbReference type="ChEBI" id="CHEBI:15377"/>
        <dbReference type="ChEBI" id="CHEBI:15378"/>
        <dbReference type="ChEBI" id="CHEBI:57783"/>
        <dbReference type="ChEBI" id="CHEBI:58272"/>
        <dbReference type="ChEBI" id="CHEBI:58349"/>
        <dbReference type="ChEBI" id="CHEBI:59776"/>
        <dbReference type="EC" id="1.2.1.9"/>
    </reaction>
</comment>
<dbReference type="Proteomes" id="UP000001514">
    <property type="component" value="Unassembled WGS sequence"/>
</dbReference>
<protein>
    <recommendedName>
        <fullName evidence="4">NADP-dependent glyceraldehyde-3-phosphate dehydrogenase</fullName>
        <ecNumber evidence="3">1.2.1.9</ecNumber>
    </recommendedName>
    <alternativeName>
        <fullName evidence="5">Glyceraldehyde-3-phosphate dehydrogenase [NADP(+)]</fullName>
    </alternativeName>
    <alternativeName>
        <fullName evidence="6">Non-phosphorylating glyceraldehyde 3-phosphate dehydrogenase</fullName>
    </alternativeName>
    <alternativeName>
        <fullName evidence="7">Triosephosphate dehydrogenase</fullName>
    </alternativeName>
</protein>
<organism evidence="11">
    <name type="scientific">Selaginella moellendorffii</name>
    <name type="common">Spikemoss</name>
    <dbReference type="NCBI Taxonomy" id="88036"/>
    <lineage>
        <taxon>Eukaryota</taxon>
        <taxon>Viridiplantae</taxon>
        <taxon>Streptophyta</taxon>
        <taxon>Embryophyta</taxon>
        <taxon>Tracheophyta</taxon>
        <taxon>Lycopodiopsida</taxon>
        <taxon>Selaginellales</taxon>
        <taxon>Selaginellaceae</taxon>
        <taxon>Selaginella</taxon>
    </lineage>
</organism>
<dbReference type="KEGG" id="smo:SELMODRAFT_425611"/>
<comment type="similarity">
    <text evidence="1">Belongs to the aldehyde dehydrogenase family.</text>
</comment>
<evidence type="ECO:0000256" key="6">
    <source>
        <dbReference type="ARBA" id="ARBA00042646"/>
    </source>
</evidence>
<evidence type="ECO:0000256" key="1">
    <source>
        <dbReference type="ARBA" id="ARBA00009986"/>
    </source>
</evidence>
<feature type="domain" description="Aldehyde dehydrogenase" evidence="9">
    <location>
        <begin position="1"/>
        <end position="107"/>
    </location>
</feature>
<dbReference type="eggNOG" id="KOG2451">
    <property type="taxonomic scope" value="Eukaryota"/>
</dbReference>
<keyword evidence="2" id="KW-0560">Oxidoreductase</keyword>
<evidence type="ECO:0000256" key="3">
    <source>
        <dbReference type="ARBA" id="ARBA00038980"/>
    </source>
</evidence>
<dbReference type="STRING" id="88036.D8STN9"/>
<evidence type="ECO:0000313" key="10">
    <source>
        <dbReference type="EMBL" id="EFJ12235.1"/>
    </source>
</evidence>
<evidence type="ECO:0000256" key="2">
    <source>
        <dbReference type="ARBA" id="ARBA00023002"/>
    </source>
</evidence>
<dbReference type="SUPFAM" id="SSF53720">
    <property type="entry name" value="ALDH-like"/>
    <property type="match status" value="1"/>
</dbReference>
<evidence type="ECO:0000256" key="4">
    <source>
        <dbReference type="ARBA" id="ARBA00040853"/>
    </source>
</evidence>